<dbReference type="CDD" id="cd11599">
    <property type="entry name" value="HDAC_classII_2"/>
    <property type="match status" value="1"/>
</dbReference>
<accession>A0A0A2WFD5</accession>
<comment type="similarity">
    <text evidence="1">Belongs to the histone deacetylase family.</text>
</comment>
<dbReference type="InterPro" id="IPR023696">
    <property type="entry name" value="Ureohydrolase_dom_sf"/>
</dbReference>
<dbReference type="SUPFAM" id="SSF52768">
    <property type="entry name" value="Arginase/deacetylase"/>
    <property type="match status" value="1"/>
</dbReference>
<dbReference type="GO" id="GO:0040029">
    <property type="term" value="P:epigenetic regulation of gene expression"/>
    <property type="evidence" value="ECO:0007669"/>
    <property type="project" value="TreeGrafter"/>
</dbReference>
<dbReference type="InterPro" id="IPR037138">
    <property type="entry name" value="His_deacetylse_dom_sf"/>
</dbReference>
<protein>
    <submittedName>
        <fullName evidence="3">Histone deacetylase superfamily</fullName>
    </submittedName>
</protein>
<dbReference type="PATRIC" id="fig|1300345.3.peg.1910"/>
<dbReference type="PRINTS" id="PR01270">
    <property type="entry name" value="HDASUPER"/>
</dbReference>
<organism evidence="3 4">
    <name type="scientific">Lysobacter dokdonensis DS-58</name>
    <dbReference type="NCBI Taxonomy" id="1300345"/>
    <lineage>
        <taxon>Bacteria</taxon>
        <taxon>Pseudomonadati</taxon>
        <taxon>Pseudomonadota</taxon>
        <taxon>Gammaproteobacteria</taxon>
        <taxon>Lysobacterales</taxon>
        <taxon>Lysobacteraceae</taxon>
        <taxon>Noviluteimonas</taxon>
    </lineage>
</organism>
<dbReference type="Proteomes" id="UP000030518">
    <property type="component" value="Unassembled WGS sequence"/>
</dbReference>
<comment type="caution">
    <text evidence="3">The sequence shown here is derived from an EMBL/GenBank/DDBJ whole genome shotgun (WGS) entry which is preliminary data.</text>
</comment>
<dbReference type="eggNOG" id="COG0123">
    <property type="taxonomic scope" value="Bacteria"/>
</dbReference>
<dbReference type="AlphaFoldDB" id="A0A0A2WFD5"/>
<keyword evidence="4" id="KW-1185">Reference proteome</keyword>
<evidence type="ECO:0000313" key="4">
    <source>
        <dbReference type="Proteomes" id="UP000030518"/>
    </source>
</evidence>
<dbReference type="STRING" id="1300345.LF41_234"/>
<gene>
    <name evidence="3" type="ORF">LF41_234</name>
</gene>
<dbReference type="InterPro" id="IPR023801">
    <property type="entry name" value="His_deacetylse_dom"/>
</dbReference>
<proteinExistence type="inferred from homology"/>
<feature type="domain" description="Histone deacetylase" evidence="2">
    <location>
        <begin position="19"/>
        <end position="302"/>
    </location>
</feature>
<reference evidence="3 4" key="1">
    <citation type="submission" date="2014-09" db="EMBL/GenBank/DDBJ databases">
        <title>Genome sequences of Lysobacter dokdonensis DS-58.</title>
        <authorList>
            <person name="Kim J.F."/>
            <person name="Kwak M.-J."/>
        </authorList>
    </citation>
    <scope>NUCLEOTIDE SEQUENCE [LARGE SCALE GENOMIC DNA]</scope>
    <source>
        <strain evidence="3 4">DS-58</strain>
    </source>
</reference>
<sequence>MMQAWTHPACLLHDTGPGHAERPERLRAVLDALHAAFPALQWHEAPRATRGQLLRVHTPELLSTVLDTNPTQRVHLDADTVLSPASAEAALRAAGAAVAATDAVLHGQADRAFCAVRPPGHHATGDVAMGFCLFNSAAVAAAHAIAHGNLERVAVIDFDVHHGNGTQAIFEHDPRVLYLSSHQSPLYPDSGYVEERGEGNIFNAPLQPGAGSDAFRAAWRERLLPALEDFRPQLVIVSAGFDAHWRDPLAQLQLQADDYAWVTLELAKVAGRHAGGRMVSMLEGGYDLQALAECSVAHVAALSGLEPA</sequence>
<dbReference type="PANTHER" id="PTHR10625:SF10">
    <property type="entry name" value="HISTONE DEACETYLASE HDAC1"/>
    <property type="match status" value="1"/>
</dbReference>
<dbReference type="InterPro" id="IPR000286">
    <property type="entry name" value="HDACs"/>
</dbReference>
<name>A0A0A2WFD5_9GAMM</name>
<evidence type="ECO:0000313" key="3">
    <source>
        <dbReference type="EMBL" id="KGQ18911.1"/>
    </source>
</evidence>
<dbReference type="PANTHER" id="PTHR10625">
    <property type="entry name" value="HISTONE DEACETYLASE HDAC1-RELATED"/>
    <property type="match status" value="1"/>
</dbReference>
<dbReference type="GO" id="GO:0004407">
    <property type="term" value="F:histone deacetylase activity"/>
    <property type="evidence" value="ECO:0007669"/>
    <property type="project" value="TreeGrafter"/>
</dbReference>
<dbReference type="Pfam" id="PF00850">
    <property type="entry name" value="Hist_deacetyl"/>
    <property type="match status" value="1"/>
</dbReference>
<dbReference type="EMBL" id="JRKJ01000013">
    <property type="protein sequence ID" value="KGQ18911.1"/>
    <property type="molecule type" value="Genomic_DNA"/>
</dbReference>
<evidence type="ECO:0000259" key="2">
    <source>
        <dbReference type="Pfam" id="PF00850"/>
    </source>
</evidence>
<dbReference type="Gene3D" id="3.40.800.20">
    <property type="entry name" value="Histone deacetylase domain"/>
    <property type="match status" value="1"/>
</dbReference>
<evidence type="ECO:0000256" key="1">
    <source>
        <dbReference type="ARBA" id="ARBA00005947"/>
    </source>
</evidence>